<keyword evidence="5" id="KW-1185">Reference proteome</keyword>
<dbReference type="SUPFAM" id="SSF49764">
    <property type="entry name" value="HSP20-like chaperones"/>
    <property type="match status" value="1"/>
</dbReference>
<feature type="domain" description="SHSP" evidence="3">
    <location>
        <begin position="33"/>
        <end position="149"/>
    </location>
</feature>
<dbReference type="AlphaFoldDB" id="A0A1D2YU35"/>
<evidence type="ECO:0000256" key="2">
    <source>
        <dbReference type="RuleBase" id="RU003616"/>
    </source>
</evidence>
<proteinExistence type="inferred from homology"/>
<protein>
    <recommendedName>
        <fullName evidence="3">SHSP domain-containing protein</fullName>
    </recommendedName>
</protein>
<gene>
    <name evidence="4" type="ORF">BHF71_09505</name>
</gene>
<reference evidence="4 5" key="1">
    <citation type="submission" date="2016-09" db="EMBL/GenBank/DDBJ databases">
        <title>Draft genome sequence for the type strain of Vulcanibacillus modesticaldus BR, a strictly anaerobic, moderately thermophilic, and nitrate-reducing bacterium from deep sea-hydrothermal vents of the Mid-Atlantic Ridge.</title>
        <authorList>
            <person name="Abin C.A."/>
            <person name="Hollibaugh J.T."/>
        </authorList>
    </citation>
    <scope>NUCLEOTIDE SEQUENCE [LARGE SCALE GENOMIC DNA]</scope>
    <source>
        <strain evidence="4 5">BR</strain>
    </source>
</reference>
<dbReference type="InterPro" id="IPR008978">
    <property type="entry name" value="HSP20-like_chaperone"/>
</dbReference>
<sequence>MNELEKIFNELEKSLISYFNKYMGTYQKWKQFLKYDSNLPNVKVKEHDNMIDIFLEVPSLSKDHQLRAKLFNDHLIVYGTLDRYNEVKSNYGESIRESYSEYFYQTIQLPAKVSKEGARAEYDKGILRIQLKKINELNQDNAEIDIDFR</sequence>
<comment type="caution">
    <text evidence="4">The sequence shown here is derived from an EMBL/GenBank/DDBJ whole genome shotgun (WGS) entry which is preliminary data.</text>
</comment>
<organism evidence="4 5">
    <name type="scientific">Vulcanibacillus modesticaldus</name>
    <dbReference type="NCBI Taxonomy" id="337097"/>
    <lineage>
        <taxon>Bacteria</taxon>
        <taxon>Bacillati</taxon>
        <taxon>Bacillota</taxon>
        <taxon>Bacilli</taxon>
        <taxon>Bacillales</taxon>
        <taxon>Bacillaceae</taxon>
        <taxon>Vulcanibacillus</taxon>
    </lineage>
</organism>
<dbReference type="InterPro" id="IPR002068">
    <property type="entry name" value="A-crystallin/Hsp20_dom"/>
</dbReference>
<accession>A0A1D2YU35</accession>
<dbReference type="Proteomes" id="UP000243739">
    <property type="component" value="Unassembled WGS sequence"/>
</dbReference>
<evidence type="ECO:0000313" key="5">
    <source>
        <dbReference type="Proteomes" id="UP000243739"/>
    </source>
</evidence>
<dbReference type="EMBL" id="MIJF01000028">
    <property type="protein sequence ID" value="OEF99218.1"/>
    <property type="molecule type" value="Genomic_DNA"/>
</dbReference>
<evidence type="ECO:0000259" key="3">
    <source>
        <dbReference type="PROSITE" id="PS01031"/>
    </source>
</evidence>
<dbReference type="CDD" id="cd06464">
    <property type="entry name" value="ACD_sHsps-like"/>
    <property type="match status" value="1"/>
</dbReference>
<name>A0A1D2YU35_9BACI</name>
<dbReference type="STRING" id="337097.BHF71_09505"/>
<dbReference type="Pfam" id="PF00011">
    <property type="entry name" value="HSP20"/>
    <property type="match status" value="1"/>
</dbReference>
<dbReference type="PROSITE" id="PS01031">
    <property type="entry name" value="SHSP"/>
    <property type="match status" value="1"/>
</dbReference>
<evidence type="ECO:0000256" key="1">
    <source>
        <dbReference type="PROSITE-ProRule" id="PRU00285"/>
    </source>
</evidence>
<dbReference type="Gene3D" id="2.60.40.790">
    <property type="match status" value="1"/>
</dbReference>
<comment type="similarity">
    <text evidence="1 2">Belongs to the small heat shock protein (HSP20) family.</text>
</comment>
<evidence type="ECO:0000313" key="4">
    <source>
        <dbReference type="EMBL" id="OEF99218.1"/>
    </source>
</evidence>